<organism evidence="1 2">
    <name type="scientific">Nocardia terrae</name>
    <dbReference type="NCBI Taxonomy" id="2675851"/>
    <lineage>
        <taxon>Bacteria</taxon>
        <taxon>Bacillati</taxon>
        <taxon>Actinomycetota</taxon>
        <taxon>Actinomycetes</taxon>
        <taxon>Mycobacteriales</taxon>
        <taxon>Nocardiaceae</taxon>
        <taxon>Nocardia</taxon>
    </lineage>
</organism>
<proteinExistence type="predicted"/>
<sequence length="93" mass="9989">MTDHATAHTNQLPAASTGDLALCPIRVGDQITATRDPSVHGQVTYVSDYPDALIECLVQLPDGQKFFAPPWLLRPVDGDQDAFTTQIEALVAA</sequence>
<dbReference type="AlphaFoldDB" id="A0A7K1URZ2"/>
<comment type="caution">
    <text evidence="1">The sequence shown here is derived from an EMBL/GenBank/DDBJ whole genome shotgun (WGS) entry which is preliminary data.</text>
</comment>
<name>A0A7K1URZ2_9NOCA</name>
<dbReference type="EMBL" id="WRPP01000001">
    <property type="protein sequence ID" value="MVU77120.1"/>
    <property type="molecule type" value="Genomic_DNA"/>
</dbReference>
<protein>
    <submittedName>
        <fullName evidence="1">Uncharacterized protein</fullName>
    </submittedName>
</protein>
<reference evidence="1 2" key="1">
    <citation type="submission" date="2019-12" db="EMBL/GenBank/DDBJ databases">
        <title>Nocardia sp. nov. ET3-3 isolated from soil.</title>
        <authorList>
            <person name="Kanchanasin P."/>
            <person name="Tanasupawat S."/>
            <person name="Yuki M."/>
            <person name="Kudo T."/>
        </authorList>
    </citation>
    <scope>NUCLEOTIDE SEQUENCE [LARGE SCALE GENOMIC DNA]</scope>
    <source>
        <strain evidence="1 2">ET3-3</strain>
    </source>
</reference>
<gene>
    <name evidence="1" type="ORF">GPX89_07645</name>
</gene>
<accession>A0A7K1URZ2</accession>
<evidence type="ECO:0000313" key="2">
    <source>
        <dbReference type="Proteomes" id="UP000466794"/>
    </source>
</evidence>
<dbReference type="Proteomes" id="UP000466794">
    <property type="component" value="Unassembled WGS sequence"/>
</dbReference>
<evidence type="ECO:0000313" key="1">
    <source>
        <dbReference type="EMBL" id="MVU77120.1"/>
    </source>
</evidence>
<keyword evidence="2" id="KW-1185">Reference proteome</keyword>
<dbReference type="RefSeq" id="WP_157386513.1">
    <property type="nucleotide sequence ID" value="NZ_WRPP01000001.1"/>
</dbReference>